<dbReference type="SUPFAM" id="SSF55200">
    <property type="entry name" value="Translation initiation factor IF3, C-terminal domain"/>
    <property type="match status" value="1"/>
</dbReference>
<dbReference type="EMBL" id="JBBNAF010000002">
    <property type="protein sequence ID" value="KAK9164577.1"/>
    <property type="molecule type" value="Genomic_DNA"/>
</dbReference>
<feature type="compositionally biased region" description="Low complexity" evidence="4">
    <location>
        <begin position="433"/>
        <end position="467"/>
    </location>
</feature>
<feature type="compositionally biased region" description="Basic and acidic residues" evidence="4">
    <location>
        <begin position="277"/>
        <end position="305"/>
    </location>
</feature>
<feature type="compositionally biased region" description="Low complexity" evidence="4">
    <location>
        <begin position="510"/>
        <end position="520"/>
    </location>
</feature>
<protein>
    <submittedName>
        <fullName evidence="5">Uncharacterized protein</fullName>
    </submittedName>
</protein>
<evidence type="ECO:0000256" key="3">
    <source>
        <dbReference type="ARBA" id="ARBA00022917"/>
    </source>
</evidence>
<accession>A0AAP0L4S6</accession>
<dbReference type="GO" id="GO:0032790">
    <property type="term" value="P:ribosome disassembly"/>
    <property type="evidence" value="ECO:0007669"/>
    <property type="project" value="TreeGrafter"/>
</dbReference>
<feature type="compositionally biased region" description="Basic and acidic residues" evidence="4">
    <location>
        <begin position="492"/>
        <end position="507"/>
    </location>
</feature>
<feature type="compositionally biased region" description="Polar residues" evidence="4">
    <location>
        <begin position="388"/>
        <end position="403"/>
    </location>
</feature>
<feature type="region of interest" description="Disordered" evidence="4">
    <location>
        <begin position="332"/>
        <end position="554"/>
    </location>
</feature>
<sequence>MKGGSQFLLIDPLILFPDEKIYCLGIVKSPNVNIIGPQVLLNCSSVTFFSAQLEFLAVHDFPCINVQLKAKFVVLISDLNGGKVGRVSRNLRRKTRLDLDLMIKSRGSSLGSFRFFNWRRDAVVQIITLFSKSCYKHQLKEKDRVKSKSVTTLRKGDCKEVRFSAKTEPRDLQMKADMVKRLMEKGYRVKCTVVGQHQKPKKDPEEQEEQERKYKEFLVEQLSRLTDLIEEVSFIESAPKAEKKQAAFIVRHVKFGTTKKGPGKKAATVSESSSTEVQEKARTHLSDTPEEINDGRTEKTWSAKDVDDHEKIFDSNNISNANSPIEGATRVISKGKSAPMSQSPSTKSTGNASSYAKMPAEHSKFPSVQSKISRPTASMNMKDLGYQSPGQPLQQQRDATASFPTGPPRVVPGVSSFRNMNQPPITETVKQHPTQITPSPQRQPSRPVTPSPQRQPSQPVTPSRQRQPPQPVPPSPTPKSYGIFSSQIPSVTHKENEAAEVSSEVKEGNSSSTASRPSLSTENKQNAASDNARQEDWGIFSRKGSPGSRTPAQR</sequence>
<proteinExistence type="inferred from homology"/>
<evidence type="ECO:0000313" key="5">
    <source>
        <dbReference type="EMBL" id="KAK9164577.1"/>
    </source>
</evidence>
<dbReference type="GO" id="GO:0043022">
    <property type="term" value="F:ribosome binding"/>
    <property type="evidence" value="ECO:0007669"/>
    <property type="project" value="TreeGrafter"/>
</dbReference>
<dbReference type="Proteomes" id="UP001420932">
    <property type="component" value="Unassembled WGS sequence"/>
</dbReference>
<gene>
    <name evidence="5" type="ORF">Syun_005479</name>
</gene>
<dbReference type="AlphaFoldDB" id="A0AAP0L4S6"/>
<evidence type="ECO:0000256" key="2">
    <source>
        <dbReference type="ARBA" id="ARBA00022540"/>
    </source>
</evidence>
<dbReference type="InterPro" id="IPR036788">
    <property type="entry name" value="T_IF-3_C_sf"/>
</dbReference>
<dbReference type="Gene3D" id="3.30.110.10">
    <property type="entry name" value="Translation initiation factor 3 (IF-3), C-terminal domain"/>
    <property type="match status" value="1"/>
</dbReference>
<dbReference type="PANTHER" id="PTHR10938">
    <property type="entry name" value="TRANSLATION INITIATION FACTOR IF-3"/>
    <property type="match status" value="1"/>
</dbReference>
<feature type="region of interest" description="Disordered" evidence="4">
    <location>
        <begin position="258"/>
        <end position="305"/>
    </location>
</feature>
<dbReference type="InterPro" id="IPR001288">
    <property type="entry name" value="Translation_initiation_fac_3"/>
</dbReference>
<comment type="similarity">
    <text evidence="1">Belongs to the IF-3 family.</text>
</comment>
<dbReference type="GO" id="GO:0003743">
    <property type="term" value="F:translation initiation factor activity"/>
    <property type="evidence" value="ECO:0007669"/>
    <property type="project" value="UniProtKB-KW"/>
</dbReference>
<keyword evidence="2" id="KW-0396">Initiation factor</keyword>
<keyword evidence="6" id="KW-1185">Reference proteome</keyword>
<comment type="caution">
    <text evidence="5">The sequence shown here is derived from an EMBL/GenBank/DDBJ whole genome shotgun (WGS) entry which is preliminary data.</text>
</comment>
<reference evidence="5 6" key="1">
    <citation type="submission" date="2024-01" db="EMBL/GenBank/DDBJ databases">
        <title>Genome assemblies of Stephania.</title>
        <authorList>
            <person name="Yang L."/>
        </authorList>
    </citation>
    <scope>NUCLEOTIDE SEQUENCE [LARGE SCALE GENOMIC DNA]</scope>
    <source>
        <strain evidence="5">YNDBR</strain>
        <tissue evidence="5">Leaf</tissue>
    </source>
</reference>
<name>A0AAP0L4S6_9MAGN</name>
<feature type="compositionally biased region" description="Pro residues" evidence="4">
    <location>
        <begin position="468"/>
        <end position="477"/>
    </location>
</feature>
<feature type="compositionally biased region" description="Polar residues" evidence="4">
    <location>
        <begin position="366"/>
        <end position="379"/>
    </location>
</feature>
<feature type="compositionally biased region" description="Low complexity" evidence="4">
    <location>
        <begin position="258"/>
        <end position="276"/>
    </location>
</feature>
<organism evidence="5 6">
    <name type="scientific">Stephania yunnanensis</name>
    <dbReference type="NCBI Taxonomy" id="152371"/>
    <lineage>
        <taxon>Eukaryota</taxon>
        <taxon>Viridiplantae</taxon>
        <taxon>Streptophyta</taxon>
        <taxon>Embryophyta</taxon>
        <taxon>Tracheophyta</taxon>
        <taxon>Spermatophyta</taxon>
        <taxon>Magnoliopsida</taxon>
        <taxon>Ranunculales</taxon>
        <taxon>Menispermaceae</taxon>
        <taxon>Menispermoideae</taxon>
        <taxon>Cissampelideae</taxon>
        <taxon>Stephania</taxon>
    </lineage>
</organism>
<keyword evidence="3" id="KW-0648">Protein biosynthesis</keyword>
<evidence type="ECO:0000256" key="1">
    <source>
        <dbReference type="ARBA" id="ARBA00005439"/>
    </source>
</evidence>
<feature type="compositionally biased region" description="Polar residues" evidence="4">
    <location>
        <begin position="339"/>
        <end position="354"/>
    </location>
</feature>
<evidence type="ECO:0000313" key="6">
    <source>
        <dbReference type="Proteomes" id="UP001420932"/>
    </source>
</evidence>
<feature type="compositionally biased region" description="Polar residues" evidence="4">
    <location>
        <begin position="521"/>
        <end position="531"/>
    </location>
</feature>
<dbReference type="PANTHER" id="PTHR10938:SF4">
    <property type="entry name" value="TRANSLATION INITIATION FACTOR IF3-1, MITOCHONDRIAL"/>
    <property type="match status" value="1"/>
</dbReference>
<evidence type="ECO:0000256" key="4">
    <source>
        <dbReference type="SAM" id="MobiDB-lite"/>
    </source>
</evidence>
<feature type="compositionally biased region" description="Polar residues" evidence="4">
    <location>
        <begin position="416"/>
        <end position="425"/>
    </location>
</feature>